<accession>A0A5J9W751</accession>
<dbReference type="Proteomes" id="UP000324897">
    <property type="component" value="Unassembled WGS sequence"/>
</dbReference>
<dbReference type="OrthoDB" id="615826at2759"/>
<organism evidence="13 14">
    <name type="scientific">Eragrostis curvula</name>
    <name type="common">weeping love grass</name>
    <dbReference type="NCBI Taxonomy" id="38414"/>
    <lineage>
        <taxon>Eukaryota</taxon>
        <taxon>Viridiplantae</taxon>
        <taxon>Streptophyta</taxon>
        <taxon>Embryophyta</taxon>
        <taxon>Tracheophyta</taxon>
        <taxon>Spermatophyta</taxon>
        <taxon>Magnoliopsida</taxon>
        <taxon>Liliopsida</taxon>
        <taxon>Poales</taxon>
        <taxon>Poaceae</taxon>
        <taxon>PACMAD clade</taxon>
        <taxon>Chloridoideae</taxon>
        <taxon>Eragrostideae</taxon>
        <taxon>Eragrostidinae</taxon>
        <taxon>Eragrostis</taxon>
    </lineage>
</organism>
<feature type="compositionally biased region" description="Basic and acidic residues" evidence="11">
    <location>
        <begin position="188"/>
        <end position="204"/>
    </location>
</feature>
<keyword evidence="14" id="KW-1185">Reference proteome</keyword>
<feature type="region of interest" description="Disordered" evidence="11">
    <location>
        <begin position="138"/>
        <end position="205"/>
    </location>
</feature>
<dbReference type="Pfam" id="PF02309">
    <property type="entry name" value="AUX_IAA"/>
    <property type="match status" value="1"/>
</dbReference>
<dbReference type="GO" id="GO:0006355">
    <property type="term" value="P:regulation of DNA-templated transcription"/>
    <property type="evidence" value="ECO:0007669"/>
    <property type="project" value="InterPro"/>
</dbReference>
<dbReference type="Gene3D" id="3.10.20.90">
    <property type="entry name" value="Phosphatidylinositol 3-kinase Catalytic Subunit, Chain A, domain 1"/>
    <property type="match status" value="1"/>
</dbReference>
<dbReference type="Gramene" id="TVU43753">
    <property type="protein sequence ID" value="TVU43753"/>
    <property type="gene ID" value="EJB05_10245"/>
</dbReference>
<dbReference type="InterPro" id="IPR003311">
    <property type="entry name" value="AUX_IAA"/>
</dbReference>
<dbReference type="PROSITE" id="PS51745">
    <property type="entry name" value="PB1"/>
    <property type="match status" value="1"/>
</dbReference>
<comment type="subcellular location">
    <subcellularLocation>
        <location evidence="2 10">Nucleus</location>
    </subcellularLocation>
</comment>
<dbReference type="GO" id="GO:0005634">
    <property type="term" value="C:nucleus"/>
    <property type="evidence" value="ECO:0007669"/>
    <property type="project" value="UniProtKB-SubCell"/>
</dbReference>
<dbReference type="InterPro" id="IPR053793">
    <property type="entry name" value="PB1-like"/>
</dbReference>
<keyword evidence="7 10" id="KW-0804">Transcription</keyword>
<evidence type="ECO:0000256" key="5">
    <source>
        <dbReference type="ARBA" id="ARBA00022491"/>
    </source>
</evidence>
<evidence type="ECO:0000256" key="9">
    <source>
        <dbReference type="ARBA" id="ARBA00023294"/>
    </source>
</evidence>
<gene>
    <name evidence="13" type="ORF">EJB05_10245</name>
</gene>
<evidence type="ECO:0000313" key="13">
    <source>
        <dbReference type="EMBL" id="TVU43753.1"/>
    </source>
</evidence>
<evidence type="ECO:0000256" key="4">
    <source>
        <dbReference type="ARBA" id="ARBA00011726"/>
    </source>
</evidence>
<keyword evidence="6 10" id="KW-0805">Transcription regulation</keyword>
<evidence type="ECO:0000256" key="3">
    <source>
        <dbReference type="ARBA" id="ARBA00006728"/>
    </source>
</evidence>
<sequence>CLPNFLQNKGKAELPPSIPFRRKTEVDSSFSAGVPIATAISTKYKLPPHLKNLQAPLSQTLTGPSETKYLAAEVMNSKKSSSSVAVASGVKREQVHAGDGNQLQGSDLNCLELRLGISSDNGSSSPWGVDPWSLAARQEKASLEQGHQRPDECDLQRETRPESPVGWPPVSAFRKNQLPSTTTTTKPAAEEKQRGSDGGGDRRLPATASSMFVKVNMEGCAVGRKVDLQAHQGYASLSLALQTMFSQAFLHDAPQWGMIADGEDDEQLETTKAKTYILLYEDNEGDRMLVGDVPWDMFVASAKRLYIAQDPRTRATS</sequence>
<evidence type="ECO:0000256" key="11">
    <source>
        <dbReference type="SAM" id="MobiDB-lite"/>
    </source>
</evidence>
<comment type="subunit">
    <text evidence="4 10">Homodimers and heterodimers.</text>
</comment>
<comment type="similarity">
    <text evidence="3 10">Belongs to the Aux/IAA family.</text>
</comment>
<dbReference type="GO" id="GO:0009734">
    <property type="term" value="P:auxin-activated signaling pathway"/>
    <property type="evidence" value="ECO:0007669"/>
    <property type="project" value="UniProtKB-UniRule"/>
</dbReference>
<evidence type="ECO:0000256" key="7">
    <source>
        <dbReference type="ARBA" id="ARBA00023163"/>
    </source>
</evidence>
<evidence type="ECO:0000313" key="14">
    <source>
        <dbReference type="Proteomes" id="UP000324897"/>
    </source>
</evidence>
<dbReference type="AlphaFoldDB" id="A0A5J9W751"/>
<evidence type="ECO:0000256" key="1">
    <source>
        <dbReference type="ARBA" id="ARBA00002159"/>
    </source>
</evidence>
<dbReference type="PANTHER" id="PTHR31734:SF120">
    <property type="entry name" value="AUXIN-RESPONSIVE PROTEIN IAA25"/>
    <property type="match status" value="1"/>
</dbReference>
<keyword evidence="5 10" id="KW-0678">Repressor</keyword>
<evidence type="ECO:0000259" key="12">
    <source>
        <dbReference type="PROSITE" id="PS51745"/>
    </source>
</evidence>
<comment type="function">
    <text evidence="1 10">Aux/IAA proteins are short-lived transcriptional factors that function as repressors of early auxin response genes at low auxin concentrations.</text>
</comment>
<feature type="non-terminal residue" evidence="13">
    <location>
        <position position="1"/>
    </location>
</feature>
<dbReference type="PANTHER" id="PTHR31734">
    <property type="entry name" value="AUXIN-RESPONSIVE PROTEIN IAA17"/>
    <property type="match status" value="1"/>
</dbReference>
<dbReference type="InterPro" id="IPR033389">
    <property type="entry name" value="AUX/IAA_dom"/>
</dbReference>
<protein>
    <recommendedName>
        <fullName evidence="10">Auxin-responsive protein</fullName>
    </recommendedName>
</protein>
<comment type="caution">
    <text evidence="13">The sequence shown here is derived from an EMBL/GenBank/DDBJ whole genome shotgun (WGS) entry which is preliminary data.</text>
</comment>
<dbReference type="EMBL" id="RWGY01000005">
    <property type="protein sequence ID" value="TVU43753.1"/>
    <property type="molecule type" value="Genomic_DNA"/>
</dbReference>
<evidence type="ECO:0000256" key="2">
    <source>
        <dbReference type="ARBA" id="ARBA00004123"/>
    </source>
</evidence>
<proteinExistence type="inferred from homology"/>
<name>A0A5J9W751_9POAL</name>
<keyword evidence="9 10" id="KW-0927">Auxin signaling pathway</keyword>
<feature type="domain" description="PB1" evidence="12">
    <location>
        <begin position="210"/>
        <end position="310"/>
    </location>
</feature>
<evidence type="ECO:0000256" key="6">
    <source>
        <dbReference type="ARBA" id="ARBA00023015"/>
    </source>
</evidence>
<evidence type="ECO:0000256" key="8">
    <source>
        <dbReference type="ARBA" id="ARBA00023242"/>
    </source>
</evidence>
<evidence type="ECO:0000256" key="10">
    <source>
        <dbReference type="RuleBase" id="RU004549"/>
    </source>
</evidence>
<reference evidence="13 14" key="1">
    <citation type="journal article" date="2019" name="Sci. Rep.">
        <title>A high-quality genome of Eragrostis curvula grass provides insights into Poaceae evolution and supports new strategies to enhance forage quality.</title>
        <authorList>
            <person name="Carballo J."/>
            <person name="Santos B.A.C.M."/>
            <person name="Zappacosta D."/>
            <person name="Garbus I."/>
            <person name="Selva J.P."/>
            <person name="Gallo C.A."/>
            <person name="Diaz A."/>
            <person name="Albertini E."/>
            <person name="Caccamo M."/>
            <person name="Echenique V."/>
        </authorList>
    </citation>
    <scope>NUCLEOTIDE SEQUENCE [LARGE SCALE GENOMIC DNA]</scope>
    <source>
        <strain evidence="14">cv. Victoria</strain>
        <tissue evidence="13">Leaf</tissue>
    </source>
</reference>
<keyword evidence="8 10" id="KW-0539">Nucleus</keyword>
<dbReference type="SUPFAM" id="SSF54277">
    <property type="entry name" value="CAD &amp; PB1 domains"/>
    <property type="match status" value="1"/>
</dbReference>
<feature type="compositionally biased region" description="Basic and acidic residues" evidence="11">
    <location>
        <begin position="138"/>
        <end position="161"/>
    </location>
</feature>